<dbReference type="InParanoid" id="G3VC92"/>
<sequence length="140" mass="15286">MAWPLVCLLLLTCCSGSFSQPVLTQFPSMSVSPGATARLICNLSSQYSSYPIEWFQQSPEKAPWYLMYVTSSGSVSKSEGVPNRFLGSSSGADRYLSISSVQPEDKSHYYCGAGDSDSYLSATFSEEIPTNIARYFLLAS</sequence>
<feature type="chain" id="PRO_5029745879" description="Ig-like domain-containing protein" evidence="1">
    <location>
        <begin position="20"/>
        <end position="140"/>
    </location>
</feature>
<keyword evidence="1" id="KW-0732">Signal</keyword>
<dbReference type="eggNOG" id="ENOG502S4P8">
    <property type="taxonomic scope" value="Eukaryota"/>
</dbReference>
<dbReference type="FunCoup" id="G3VC92">
    <property type="interactions" value="174"/>
</dbReference>
<dbReference type="SMART" id="SM00406">
    <property type="entry name" value="IGv"/>
    <property type="match status" value="1"/>
</dbReference>
<dbReference type="HOGENOM" id="CLU_077975_4_0_1"/>
<dbReference type="Ensembl" id="ENSSHAT00000000806.2">
    <property type="protein sequence ID" value="ENSSHAP00000000796.2"/>
    <property type="gene ID" value="ENSSHAG00000000711.2"/>
</dbReference>
<protein>
    <recommendedName>
        <fullName evidence="2">Ig-like domain-containing protein</fullName>
    </recommendedName>
</protein>
<dbReference type="Proteomes" id="UP000007648">
    <property type="component" value="Unassembled WGS sequence"/>
</dbReference>
<dbReference type="InterPro" id="IPR013106">
    <property type="entry name" value="Ig_V-set"/>
</dbReference>
<dbReference type="InterPro" id="IPR007110">
    <property type="entry name" value="Ig-like_dom"/>
</dbReference>
<evidence type="ECO:0000313" key="3">
    <source>
        <dbReference type="Ensembl" id="ENSSHAP00000000796.2"/>
    </source>
</evidence>
<dbReference type="InterPro" id="IPR013783">
    <property type="entry name" value="Ig-like_fold"/>
</dbReference>
<evidence type="ECO:0000256" key="1">
    <source>
        <dbReference type="SAM" id="SignalP"/>
    </source>
</evidence>
<dbReference type="SUPFAM" id="SSF48726">
    <property type="entry name" value="Immunoglobulin"/>
    <property type="match status" value="1"/>
</dbReference>
<evidence type="ECO:0000259" key="2">
    <source>
        <dbReference type="PROSITE" id="PS50835"/>
    </source>
</evidence>
<dbReference type="InterPro" id="IPR003599">
    <property type="entry name" value="Ig_sub"/>
</dbReference>
<dbReference type="InterPro" id="IPR036179">
    <property type="entry name" value="Ig-like_dom_sf"/>
</dbReference>
<keyword evidence="4" id="KW-1185">Reference proteome</keyword>
<reference evidence="3" key="3">
    <citation type="submission" date="2025-09" db="UniProtKB">
        <authorList>
            <consortium name="Ensembl"/>
        </authorList>
    </citation>
    <scope>IDENTIFICATION</scope>
</reference>
<accession>G3VC92</accession>
<dbReference type="InterPro" id="IPR050150">
    <property type="entry name" value="IgV_Light_Chain"/>
</dbReference>
<reference evidence="3 4" key="1">
    <citation type="journal article" date="2011" name="Proc. Natl. Acad. Sci. U.S.A.">
        <title>Genetic diversity and population structure of the endangered marsupial Sarcophilus harrisii (Tasmanian devil).</title>
        <authorList>
            <person name="Miller W."/>
            <person name="Hayes V.M."/>
            <person name="Ratan A."/>
            <person name="Petersen D.C."/>
            <person name="Wittekindt N.E."/>
            <person name="Miller J."/>
            <person name="Walenz B."/>
            <person name="Knight J."/>
            <person name="Qi J."/>
            <person name="Zhao F."/>
            <person name="Wang Q."/>
            <person name="Bedoya-Reina O.C."/>
            <person name="Katiyar N."/>
            <person name="Tomsho L.P."/>
            <person name="Kasson L.M."/>
            <person name="Hardie R.A."/>
            <person name="Woodbridge P."/>
            <person name="Tindall E.A."/>
            <person name="Bertelsen M.F."/>
            <person name="Dixon D."/>
            <person name="Pyecroft S."/>
            <person name="Helgen K.M."/>
            <person name="Lesk A.M."/>
            <person name="Pringle T.H."/>
            <person name="Patterson N."/>
            <person name="Zhang Y."/>
            <person name="Kreiss A."/>
            <person name="Woods G.M."/>
            <person name="Jones M.E."/>
            <person name="Schuster S.C."/>
        </authorList>
    </citation>
    <scope>NUCLEOTIDE SEQUENCE [LARGE SCALE GENOMIC DNA]</scope>
</reference>
<dbReference type="PANTHER" id="PTHR23267">
    <property type="entry name" value="IMMUNOGLOBULIN LIGHT CHAIN"/>
    <property type="match status" value="1"/>
</dbReference>
<dbReference type="AlphaFoldDB" id="G3VC92"/>
<proteinExistence type="predicted"/>
<dbReference type="Gene3D" id="2.60.40.10">
    <property type="entry name" value="Immunoglobulins"/>
    <property type="match status" value="1"/>
</dbReference>
<dbReference type="PROSITE" id="PS50835">
    <property type="entry name" value="IG_LIKE"/>
    <property type="match status" value="1"/>
</dbReference>
<reference evidence="3" key="2">
    <citation type="submission" date="2025-08" db="UniProtKB">
        <authorList>
            <consortium name="Ensembl"/>
        </authorList>
    </citation>
    <scope>IDENTIFICATION</scope>
</reference>
<feature type="signal peptide" evidence="1">
    <location>
        <begin position="1"/>
        <end position="19"/>
    </location>
</feature>
<dbReference type="SMART" id="SM00409">
    <property type="entry name" value="IG"/>
    <property type="match status" value="1"/>
</dbReference>
<dbReference type="GeneTree" id="ENSGT00940000153934"/>
<organism evidence="3 4">
    <name type="scientific">Sarcophilus harrisii</name>
    <name type="common">Tasmanian devil</name>
    <name type="synonym">Sarcophilus laniarius</name>
    <dbReference type="NCBI Taxonomy" id="9305"/>
    <lineage>
        <taxon>Eukaryota</taxon>
        <taxon>Metazoa</taxon>
        <taxon>Chordata</taxon>
        <taxon>Craniata</taxon>
        <taxon>Vertebrata</taxon>
        <taxon>Euteleostomi</taxon>
        <taxon>Mammalia</taxon>
        <taxon>Metatheria</taxon>
        <taxon>Dasyuromorphia</taxon>
        <taxon>Dasyuridae</taxon>
        <taxon>Sarcophilus</taxon>
    </lineage>
</organism>
<evidence type="ECO:0000313" key="4">
    <source>
        <dbReference type="Proteomes" id="UP000007648"/>
    </source>
</evidence>
<feature type="domain" description="Ig-like" evidence="2">
    <location>
        <begin position="21"/>
        <end position="125"/>
    </location>
</feature>
<dbReference type="Pfam" id="PF07686">
    <property type="entry name" value="V-set"/>
    <property type="match status" value="1"/>
</dbReference>
<name>G3VC92_SARHA</name>